<dbReference type="EMBL" id="BSDZ01000051">
    <property type="protein sequence ID" value="GLI66922.1"/>
    <property type="molecule type" value="Genomic_DNA"/>
</dbReference>
<dbReference type="InterPro" id="IPR007590">
    <property type="entry name" value="Saf4/Yju2"/>
</dbReference>
<comment type="function">
    <text evidence="8">Part of the spliceosome which catalyzes two sequential transesterification reactions, first the excision of the non-coding intron from pre-mRNA and then the ligation of the coding exons to form the mature mRNA. Plays a role in stabilizing the structure of the spliceosome catalytic core and docking of the branch helix into the active site, producing 5'-exon and lariat intron-3'-intermediates.</text>
</comment>
<keyword evidence="7 8" id="KW-0539">Nucleus</keyword>
<dbReference type="Proteomes" id="UP001165090">
    <property type="component" value="Unassembled WGS sequence"/>
</dbReference>
<dbReference type="HAMAP" id="MF_03226">
    <property type="entry name" value="YJU2"/>
    <property type="match status" value="1"/>
</dbReference>
<comment type="subunit">
    <text evidence="8">Component of the spliceosome. Present in the activated B complex, the catalytically activated B* complex which catalyzes the branching, the catalytic step 1 C complex catalyzing the exon ligation, and the postcatalytic P complex containing the ligated exons (mRNA) and the excised lariat intron.</text>
</comment>
<keyword evidence="3 8" id="KW-0479">Metal-binding</keyword>
<feature type="binding site" evidence="8">
    <location>
        <position position="83"/>
    </location>
    <ligand>
        <name>Zn(2+)</name>
        <dbReference type="ChEBI" id="CHEBI:29105"/>
    </ligand>
</feature>
<evidence type="ECO:0000256" key="2">
    <source>
        <dbReference type="ARBA" id="ARBA00022664"/>
    </source>
</evidence>
<comment type="subcellular location">
    <subcellularLocation>
        <location evidence="1 8">Nucleus</location>
    </subcellularLocation>
</comment>
<evidence type="ECO:0000313" key="12">
    <source>
        <dbReference type="Proteomes" id="UP001165090"/>
    </source>
</evidence>
<keyword evidence="2" id="KW-0507">mRNA processing</keyword>
<evidence type="ECO:0000313" key="11">
    <source>
        <dbReference type="EMBL" id="GLI66922.1"/>
    </source>
</evidence>
<dbReference type="InterPro" id="IPR043701">
    <property type="entry name" value="Yju2"/>
</dbReference>
<keyword evidence="12" id="KW-1185">Reference proteome</keyword>
<feature type="region of interest" description="Disordered" evidence="10">
    <location>
        <begin position="208"/>
        <end position="281"/>
    </location>
</feature>
<dbReference type="Pfam" id="PF04502">
    <property type="entry name" value="Saf4_Yju2"/>
    <property type="match status" value="1"/>
</dbReference>
<keyword evidence="6" id="KW-0508">mRNA splicing</keyword>
<evidence type="ECO:0000256" key="8">
    <source>
        <dbReference type="HAMAP-Rule" id="MF_03226"/>
    </source>
</evidence>
<evidence type="ECO:0000256" key="3">
    <source>
        <dbReference type="ARBA" id="ARBA00022723"/>
    </source>
</evidence>
<accession>A0ABQ5SC56</accession>
<evidence type="ECO:0000256" key="10">
    <source>
        <dbReference type="SAM" id="MobiDB-lite"/>
    </source>
</evidence>
<feature type="region of interest" description="Disordered" evidence="10">
    <location>
        <begin position="304"/>
        <end position="333"/>
    </location>
</feature>
<dbReference type="PANTHER" id="PTHR12111:SF1">
    <property type="entry name" value="SPLICING FACTOR YJU2"/>
    <property type="match status" value="1"/>
</dbReference>
<protein>
    <recommendedName>
        <fullName evidence="8">Splicing factor YJU2</fullName>
    </recommendedName>
</protein>
<dbReference type="PANTHER" id="PTHR12111">
    <property type="entry name" value="SPLICING FACTOR YJU2"/>
    <property type="match status" value="1"/>
</dbReference>
<feature type="binding site" evidence="8">
    <location>
        <position position="46"/>
    </location>
    <ligand>
        <name>Zn(2+)</name>
        <dbReference type="ChEBI" id="CHEBI:29105"/>
    </ligand>
</feature>
<comment type="caution">
    <text evidence="11">The sequence shown here is derived from an EMBL/GenBank/DDBJ whole genome shotgun (WGS) entry which is preliminary data.</text>
</comment>
<reference evidence="11 12" key="1">
    <citation type="journal article" date="2023" name="IScience">
        <title>Expanded male sex-determining region conserved during the evolution of homothallism in the green alga Volvox.</title>
        <authorList>
            <person name="Yamamoto K."/>
            <person name="Matsuzaki R."/>
            <person name="Mahakham W."/>
            <person name="Heman W."/>
            <person name="Sekimoto H."/>
            <person name="Kawachi M."/>
            <person name="Minakuchi Y."/>
            <person name="Toyoda A."/>
            <person name="Nozaki H."/>
        </authorList>
    </citation>
    <scope>NUCLEOTIDE SEQUENCE [LARGE SCALE GENOMIC DNA]</scope>
    <source>
        <strain evidence="11 12">NIES-4468</strain>
    </source>
</reference>
<keyword evidence="4 8" id="KW-0747">Spliceosome</keyword>
<name>A0ABQ5SC56_9CHLO</name>
<feature type="binding site" evidence="8">
    <location>
        <position position="80"/>
    </location>
    <ligand>
        <name>Zn(2+)</name>
        <dbReference type="ChEBI" id="CHEBI:29105"/>
    </ligand>
</feature>
<comment type="similarity">
    <text evidence="8">Belongs to the CWC16 family. YJU2 subfamily.</text>
</comment>
<feature type="binding site" evidence="8">
    <location>
        <position position="43"/>
    </location>
    <ligand>
        <name>Zn(2+)</name>
        <dbReference type="ChEBI" id="CHEBI:29105"/>
    </ligand>
</feature>
<evidence type="ECO:0000256" key="7">
    <source>
        <dbReference type="ARBA" id="ARBA00023242"/>
    </source>
</evidence>
<organism evidence="11 12">
    <name type="scientific">Volvox africanus</name>
    <dbReference type="NCBI Taxonomy" id="51714"/>
    <lineage>
        <taxon>Eukaryota</taxon>
        <taxon>Viridiplantae</taxon>
        <taxon>Chlorophyta</taxon>
        <taxon>core chlorophytes</taxon>
        <taxon>Chlorophyceae</taxon>
        <taxon>CS clade</taxon>
        <taxon>Chlamydomonadales</taxon>
        <taxon>Volvocaceae</taxon>
        <taxon>Volvox</taxon>
    </lineage>
</organism>
<evidence type="ECO:0000256" key="1">
    <source>
        <dbReference type="ARBA" id="ARBA00004123"/>
    </source>
</evidence>
<sequence length="361" mass="39328">MGERKVLNKYFPPDFDPAKLPKGKRRETNEMKVRMMLPMSVRCKTCGTFMYKGTKFNTRKEDVMGENYLGIQVFRFYYRCKKCAAEFCMKTDPKSADYILEAGATRNYEPWRDEETTKAEAVAKREEEEMGNAMKALENRTLDSKREMDIMAALDEMKALNAQHAKVTTEQALEALQKAASQQQLDEDDAMDVAEFYQLRAQAHTSRLDDIEDDGAEGGRTNCRTGASGSGAGGESRSAGPNPSGDPIDLFQLQKQTDSKGVVARAGAPQQQQQQVSKPSIRVAVKPKALAYATATVASSIEAKPHGDLSGAVHGKRHASESGEAGGGFVKRQNLETDPVAVGGLSGLLGQYGSSGSDSDS</sequence>
<feature type="coiled-coil region" evidence="9">
    <location>
        <begin position="120"/>
        <end position="170"/>
    </location>
</feature>
<proteinExistence type="inferred from homology"/>
<gene>
    <name evidence="11" type="ORF">VaNZ11_010961</name>
</gene>
<evidence type="ECO:0000256" key="6">
    <source>
        <dbReference type="ARBA" id="ARBA00023187"/>
    </source>
</evidence>
<keyword evidence="5 8" id="KW-0862">Zinc</keyword>
<keyword evidence="9" id="KW-0175">Coiled coil</keyword>
<evidence type="ECO:0000256" key="5">
    <source>
        <dbReference type="ARBA" id="ARBA00022833"/>
    </source>
</evidence>
<evidence type="ECO:0000256" key="4">
    <source>
        <dbReference type="ARBA" id="ARBA00022728"/>
    </source>
</evidence>
<evidence type="ECO:0000256" key="9">
    <source>
        <dbReference type="SAM" id="Coils"/>
    </source>
</evidence>